<dbReference type="Pfam" id="PF12802">
    <property type="entry name" value="MarR_2"/>
    <property type="match status" value="1"/>
</dbReference>
<dbReference type="InterPro" id="IPR036388">
    <property type="entry name" value="WH-like_DNA-bd_sf"/>
</dbReference>
<proteinExistence type="predicted"/>
<dbReference type="InterPro" id="IPR052526">
    <property type="entry name" value="HTH-type_Bedaq_tolerance"/>
</dbReference>
<dbReference type="EMBL" id="MRDE01000006">
    <property type="protein sequence ID" value="OMH29344.1"/>
    <property type="molecule type" value="Genomic_DNA"/>
</dbReference>
<dbReference type="SMART" id="SM00347">
    <property type="entry name" value="HTH_MARR"/>
    <property type="match status" value="1"/>
</dbReference>
<reference evidence="2 3" key="1">
    <citation type="submission" date="2016-12" db="EMBL/GenBank/DDBJ databases">
        <title>Draft genome of Tersicoccus phoenicis 1P05MA.</title>
        <authorList>
            <person name="Nakajima Y."/>
            <person name="Yoshizawa S."/>
            <person name="Nakamura K."/>
            <person name="Ogura Y."/>
            <person name="Hayashi T."/>
            <person name="Kogure K."/>
        </authorList>
    </citation>
    <scope>NUCLEOTIDE SEQUENCE [LARGE SCALE GENOMIC DNA]</scope>
    <source>
        <strain evidence="2 3">1p05MA</strain>
    </source>
</reference>
<dbReference type="Proteomes" id="UP000187085">
    <property type="component" value="Unassembled WGS sequence"/>
</dbReference>
<name>A0A1R1LPD5_9MICC</name>
<dbReference type="InterPro" id="IPR036390">
    <property type="entry name" value="WH_DNA-bd_sf"/>
</dbReference>
<protein>
    <recommendedName>
        <fullName evidence="1">HTH marR-type domain-containing protein</fullName>
    </recommendedName>
</protein>
<accession>A0A1R1LPD5</accession>
<comment type="caution">
    <text evidence="2">The sequence shown here is derived from an EMBL/GenBank/DDBJ whole genome shotgun (WGS) entry which is preliminary data.</text>
</comment>
<gene>
    <name evidence="2" type="ORF">BKD30_00750</name>
</gene>
<dbReference type="PANTHER" id="PTHR39515:SF2">
    <property type="entry name" value="HTH-TYPE TRANSCRIPTIONAL REGULATOR RV0880"/>
    <property type="match status" value="1"/>
</dbReference>
<evidence type="ECO:0000313" key="3">
    <source>
        <dbReference type="Proteomes" id="UP000187085"/>
    </source>
</evidence>
<dbReference type="InterPro" id="IPR000835">
    <property type="entry name" value="HTH_MarR-typ"/>
</dbReference>
<keyword evidence="3" id="KW-1185">Reference proteome</keyword>
<dbReference type="SUPFAM" id="SSF46785">
    <property type="entry name" value="Winged helix' DNA-binding domain"/>
    <property type="match status" value="1"/>
</dbReference>
<dbReference type="AlphaFoldDB" id="A0A1R1LPD5"/>
<evidence type="ECO:0000313" key="2">
    <source>
        <dbReference type="EMBL" id="OMH29344.1"/>
    </source>
</evidence>
<sequence length="140" mass="15423">MALADDLRQGLRHAVYLMRGLDADGDWSTAQVGLLNMLAESPLRISGIAARSGIRVPSATDLVNRLEKAGLVQRFPDPYDARAVLVRLTAHGRQTLGGVNARRNSYLARRLAQLDADERQALRRAVPVLERLVALQDDSR</sequence>
<dbReference type="Gene3D" id="1.10.10.10">
    <property type="entry name" value="Winged helix-like DNA-binding domain superfamily/Winged helix DNA-binding domain"/>
    <property type="match status" value="1"/>
</dbReference>
<dbReference type="PROSITE" id="PS50995">
    <property type="entry name" value="HTH_MARR_2"/>
    <property type="match status" value="1"/>
</dbReference>
<dbReference type="PANTHER" id="PTHR39515">
    <property type="entry name" value="CONSERVED PROTEIN"/>
    <property type="match status" value="1"/>
</dbReference>
<organism evidence="2 3">
    <name type="scientific">Tersicoccus phoenicis</name>
    <dbReference type="NCBI Taxonomy" id="554083"/>
    <lineage>
        <taxon>Bacteria</taxon>
        <taxon>Bacillati</taxon>
        <taxon>Actinomycetota</taxon>
        <taxon>Actinomycetes</taxon>
        <taxon>Micrococcales</taxon>
        <taxon>Micrococcaceae</taxon>
        <taxon>Tersicoccus</taxon>
    </lineage>
</organism>
<dbReference type="GO" id="GO:0003700">
    <property type="term" value="F:DNA-binding transcription factor activity"/>
    <property type="evidence" value="ECO:0007669"/>
    <property type="project" value="InterPro"/>
</dbReference>
<evidence type="ECO:0000259" key="1">
    <source>
        <dbReference type="PROSITE" id="PS50995"/>
    </source>
</evidence>
<feature type="domain" description="HTH marR-type" evidence="1">
    <location>
        <begin position="1"/>
        <end position="131"/>
    </location>
</feature>
<dbReference type="STRING" id="554083.BKD30_00750"/>